<gene>
    <name evidence="1" type="ordered locus">Daro_3964</name>
</gene>
<dbReference type="OrthoDB" id="9182007at2"/>
<sequence>MTTQAQRKPAKQRNMPVSRAPRPEYVAAIRYLDGRRDLFHIRNADNLADARELVISEVGEVRSVMIALRH</sequence>
<organism evidence="1">
    <name type="scientific">Dechloromonas aromatica (strain RCB)</name>
    <dbReference type="NCBI Taxonomy" id="159087"/>
    <lineage>
        <taxon>Bacteria</taxon>
        <taxon>Pseudomonadati</taxon>
        <taxon>Pseudomonadota</taxon>
        <taxon>Betaproteobacteria</taxon>
        <taxon>Rhodocyclales</taxon>
        <taxon>Azonexaceae</taxon>
        <taxon>Dechloromonas</taxon>
    </lineage>
</organism>
<name>Q478P0_DECAR</name>
<protein>
    <submittedName>
        <fullName evidence="1">Uncharacterized protein</fullName>
    </submittedName>
</protein>
<evidence type="ECO:0000313" key="1">
    <source>
        <dbReference type="EMBL" id="AAZ48691.1"/>
    </source>
</evidence>
<reference evidence="1" key="1">
    <citation type="submission" date="2005-08" db="EMBL/GenBank/DDBJ databases">
        <title>Complete sequence of Dechloromonas aromatica RCB.</title>
        <authorList>
            <person name="Salinero K.K."/>
            <person name="Copeland A."/>
            <person name="Lucas S."/>
            <person name="Lapidus A."/>
            <person name="Barry K."/>
            <person name="Detter J.C."/>
            <person name="Glavina T."/>
            <person name="Hammon N."/>
            <person name="Israni S."/>
            <person name="Pitluck S."/>
            <person name="Di Bartolo G."/>
            <person name="Trong S."/>
            <person name="Schmutz J."/>
            <person name="Larimer F."/>
            <person name="Land M."/>
            <person name="Ivanova N."/>
            <person name="Richardson P."/>
        </authorList>
    </citation>
    <scope>NUCLEOTIDE SEQUENCE</scope>
    <source>
        <strain evidence="1">RCB</strain>
    </source>
</reference>
<dbReference type="HOGENOM" id="CLU_2751078_0_0_4"/>
<dbReference type="EMBL" id="CP000089">
    <property type="protein sequence ID" value="AAZ48691.1"/>
    <property type="molecule type" value="Genomic_DNA"/>
</dbReference>
<accession>Q478P0</accession>
<dbReference type="KEGG" id="dar:Daro_3964"/>
<proteinExistence type="predicted"/>
<dbReference type="AlphaFoldDB" id="Q478P0"/>
<dbReference type="STRING" id="159087.Daro_3964"/>